<evidence type="ECO:0000313" key="2">
    <source>
        <dbReference type="Proteomes" id="UP000324209"/>
    </source>
</evidence>
<name>A0A5C1QKV5_9SPIO</name>
<proteinExistence type="predicted"/>
<dbReference type="RefSeq" id="WP_149486311.1">
    <property type="nucleotide sequence ID" value="NZ_CP036150.1"/>
</dbReference>
<sequence length="113" mass="13240">MDLDKLLKDLVISDDPEKIKNTANALKEMRYSPILLSDFEDFLTVDSSRFFPEVESLLNSPDLPGEFLPPGETQESFREKKVSILIYHYKLLNRLRRGEPEAWDEVYELMEDD</sequence>
<dbReference type="KEGG" id="ock:EXM22_09610"/>
<dbReference type="OrthoDB" id="5431688at2"/>
<dbReference type="Proteomes" id="UP000324209">
    <property type="component" value="Chromosome"/>
</dbReference>
<reference evidence="1 2" key="1">
    <citation type="submission" date="2019-02" db="EMBL/GenBank/DDBJ databases">
        <title>Complete Genome Sequence and Methylome Analysis of free living Spirochaetas.</title>
        <authorList>
            <person name="Fomenkov A."/>
            <person name="Dubinina G."/>
            <person name="Leshcheva N."/>
            <person name="Mikheeva N."/>
            <person name="Grabovich M."/>
            <person name="Vincze T."/>
            <person name="Roberts R.J."/>
        </authorList>
    </citation>
    <scope>NUCLEOTIDE SEQUENCE [LARGE SCALE GENOMIC DNA]</scope>
    <source>
        <strain evidence="1 2">K2</strain>
    </source>
</reference>
<keyword evidence="2" id="KW-1185">Reference proteome</keyword>
<gene>
    <name evidence="1" type="ORF">EXM22_09610</name>
</gene>
<evidence type="ECO:0000313" key="1">
    <source>
        <dbReference type="EMBL" id="QEN08231.1"/>
    </source>
</evidence>
<dbReference type="EMBL" id="CP036150">
    <property type="protein sequence ID" value="QEN08231.1"/>
    <property type="molecule type" value="Genomic_DNA"/>
</dbReference>
<dbReference type="AlphaFoldDB" id="A0A5C1QKV5"/>
<accession>A0A5C1QKV5</accession>
<organism evidence="1 2">
    <name type="scientific">Oceanispirochaeta crateris</name>
    <dbReference type="NCBI Taxonomy" id="2518645"/>
    <lineage>
        <taxon>Bacteria</taxon>
        <taxon>Pseudomonadati</taxon>
        <taxon>Spirochaetota</taxon>
        <taxon>Spirochaetia</taxon>
        <taxon>Spirochaetales</taxon>
        <taxon>Spirochaetaceae</taxon>
        <taxon>Oceanispirochaeta</taxon>
    </lineage>
</organism>
<protein>
    <submittedName>
        <fullName evidence="1">Uncharacterized protein</fullName>
    </submittedName>
</protein>